<feature type="transmembrane region" description="Helical" evidence="5">
    <location>
        <begin position="190"/>
        <end position="212"/>
    </location>
</feature>
<dbReference type="Gene3D" id="1.20.1250.20">
    <property type="entry name" value="MFS general substrate transporter like domains"/>
    <property type="match status" value="2"/>
</dbReference>
<dbReference type="GO" id="GO:0016020">
    <property type="term" value="C:membrane"/>
    <property type="evidence" value="ECO:0007669"/>
    <property type="project" value="UniProtKB-SubCell"/>
</dbReference>
<feature type="transmembrane region" description="Helical" evidence="5">
    <location>
        <begin position="224"/>
        <end position="246"/>
    </location>
</feature>
<organism evidence="6 7">
    <name type="scientific">Vermiconidia calcicola</name>
    <dbReference type="NCBI Taxonomy" id="1690605"/>
    <lineage>
        <taxon>Eukaryota</taxon>
        <taxon>Fungi</taxon>
        <taxon>Dikarya</taxon>
        <taxon>Ascomycota</taxon>
        <taxon>Pezizomycotina</taxon>
        <taxon>Dothideomycetes</taxon>
        <taxon>Dothideomycetidae</taxon>
        <taxon>Mycosphaerellales</taxon>
        <taxon>Extremaceae</taxon>
        <taxon>Vermiconidia</taxon>
    </lineage>
</organism>
<accession>A0AAV9Q5P4</accession>
<dbReference type="InterPro" id="IPR050360">
    <property type="entry name" value="MFS_Sugar_Transporters"/>
</dbReference>
<dbReference type="InterPro" id="IPR036259">
    <property type="entry name" value="MFS_trans_sf"/>
</dbReference>
<dbReference type="PANTHER" id="PTHR48022:SF11">
    <property type="entry name" value="MONOSACCHARIDE TRANSPORTER (HXT8), PUTATIVE (AFU_ORTHOLOGUE AFUA_2G08120)-RELATED"/>
    <property type="match status" value="1"/>
</dbReference>
<comment type="subcellular location">
    <subcellularLocation>
        <location evidence="1">Membrane</location>
        <topology evidence="1">Multi-pass membrane protein</topology>
    </subcellularLocation>
</comment>
<protein>
    <recommendedName>
        <fullName evidence="8">Major facilitator superfamily (MFS) profile domain-containing protein</fullName>
    </recommendedName>
</protein>
<feature type="transmembrane region" description="Helical" evidence="5">
    <location>
        <begin position="94"/>
        <end position="120"/>
    </location>
</feature>
<evidence type="ECO:0000313" key="6">
    <source>
        <dbReference type="EMBL" id="KAK5536530.1"/>
    </source>
</evidence>
<evidence type="ECO:0000256" key="1">
    <source>
        <dbReference type="ARBA" id="ARBA00004141"/>
    </source>
</evidence>
<evidence type="ECO:0000256" key="2">
    <source>
        <dbReference type="ARBA" id="ARBA00022692"/>
    </source>
</evidence>
<keyword evidence="3 5" id="KW-1133">Transmembrane helix</keyword>
<feature type="transmembrane region" description="Helical" evidence="5">
    <location>
        <begin position="351"/>
        <end position="372"/>
    </location>
</feature>
<dbReference type="SUPFAM" id="SSF103473">
    <property type="entry name" value="MFS general substrate transporter"/>
    <property type="match status" value="2"/>
</dbReference>
<dbReference type="GO" id="GO:0005351">
    <property type="term" value="F:carbohydrate:proton symporter activity"/>
    <property type="evidence" value="ECO:0007669"/>
    <property type="project" value="TreeGrafter"/>
</dbReference>
<feature type="transmembrane region" description="Helical" evidence="5">
    <location>
        <begin position="286"/>
        <end position="311"/>
    </location>
</feature>
<evidence type="ECO:0000256" key="3">
    <source>
        <dbReference type="ARBA" id="ARBA00022989"/>
    </source>
</evidence>
<keyword evidence="7" id="KW-1185">Reference proteome</keyword>
<dbReference type="Pfam" id="PF00083">
    <property type="entry name" value="Sugar_tr"/>
    <property type="match status" value="2"/>
</dbReference>
<feature type="transmembrane region" description="Helical" evidence="5">
    <location>
        <begin position="253"/>
        <end position="274"/>
    </location>
</feature>
<dbReference type="AlphaFoldDB" id="A0AAV9Q5P4"/>
<evidence type="ECO:0008006" key="8">
    <source>
        <dbReference type="Google" id="ProtNLM"/>
    </source>
</evidence>
<evidence type="ECO:0000313" key="7">
    <source>
        <dbReference type="Proteomes" id="UP001345827"/>
    </source>
</evidence>
<dbReference type="PANTHER" id="PTHR48022">
    <property type="entry name" value="PLASTIDIC GLUCOSE TRANSPORTER 4"/>
    <property type="match status" value="1"/>
</dbReference>
<evidence type="ECO:0000256" key="5">
    <source>
        <dbReference type="SAM" id="Phobius"/>
    </source>
</evidence>
<gene>
    <name evidence="6" type="ORF">LTR25_005204</name>
</gene>
<feature type="transmembrane region" description="Helical" evidence="5">
    <location>
        <begin position="323"/>
        <end position="345"/>
    </location>
</feature>
<feature type="transmembrane region" description="Helical" evidence="5">
    <location>
        <begin position="12"/>
        <end position="34"/>
    </location>
</feature>
<evidence type="ECO:0000256" key="4">
    <source>
        <dbReference type="ARBA" id="ARBA00023136"/>
    </source>
</evidence>
<sequence length="429" mass="46609">MGLLTRDHIRVVNVLITVFVSLGSFTYGYCSAIISTTLGQPQFYEYLHLATYGPGLSHTNALTGAMNGLFQGGGLFGSLAVGPIADKFSRRGSIAIAAGICLIGGALQTGTVNVAMFLVARFITVCLRDRHDDAYRAIEYLHGDPSDPQQSLAKREYEAVRKQIELDCVKGNGSYKELFTNPANRKRVSIGFLLLFGAQCTATIVIANYGIILYTGLGYTAPTTLAFTAGWVSVAVAGNTITSLFVDRVGRVRFLLIGFCGCLLALVMEMWLLAVYQNSTNKAGQAAAVSFLYIHVGFYSVCVDATTYIYCTEIFPSHLRARGSSVSISGLFFATVIFTCAAPQAFGDIGWKYYIIFAVLTVMMIIIMWFYFPETKGLSLEEINALFGEDVALQAAQFSEEPDSTIAVDRIPKKEVAGITQHKETAPDV</sequence>
<dbReference type="InterPro" id="IPR005828">
    <property type="entry name" value="MFS_sugar_transport-like"/>
</dbReference>
<keyword evidence="4 5" id="KW-0472">Membrane</keyword>
<proteinExistence type="predicted"/>
<dbReference type="Proteomes" id="UP001345827">
    <property type="component" value="Unassembled WGS sequence"/>
</dbReference>
<name>A0AAV9Q5P4_9PEZI</name>
<dbReference type="EMBL" id="JAXLQG010000008">
    <property type="protein sequence ID" value="KAK5536530.1"/>
    <property type="molecule type" value="Genomic_DNA"/>
</dbReference>
<keyword evidence="2 5" id="KW-0812">Transmembrane</keyword>
<comment type="caution">
    <text evidence="6">The sequence shown here is derived from an EMBL/GenBank/DDBJ whole genome shotgun (WGS) entry which is preliminary data.</text>
</comment>
<reference evidence="6 7" key="1">
    <citation type="submission" date="2023-06" db="EMBL/GenBank/DDBJ databases">
        <title>Black Yeasts Isolated from many extreme environments.</title>
        <authorList>
            <person name="Coleine C."/>
            <person name="Stajich J.E."/>
            <person name="Selbmann L."/>
        </authorList>
    </citation>
    <scope>NUCLEOTIDE SEQUENCE [LARGE SCALE GENOMIC DNA]</scope>
    <source>
        <strain evidence="6 7">CCFEE 5887</strain>
    </source>
</reference>